<evidence type="ECO:0000256" key="4">
    <source>
        <dbReference type="SAM" id="Coils"/>
    </source>
</evidence>
<feature type="coiled-coil region" evidence="4">
    <location>
        <begin position="125"/>
        <end position="160"/>
    </location>
</feature>
<evidence type="ECO:0000256" key="3">
    <source>
        <dbReference type="ARBA" id="ARBA00022917"/>
    </source>
</evidence>
<dbReference type="Gene3D" id="3.30.70.1660">
    <property type="match status" value="1"/>
</dbReference>
<dbReference type="Pfam" id="PF00472">
    <property type="entry name" value="RF-1"/>
    <property type="match status" value="1"/>
</dbReference>
<dbReference type="GO" id="GO:0003747">
    <property type="term" value="F:translation release factor activity"/>
    <property type="evidence" value="ECO:0007669"/>
    <property type="project" value="InterPro"/>
</dbReference>
<comment type="similarity">
    <text evidence="1">Belongs to the prokaryotic/mitochondrial release factor family.</text>
</comment>
<dbReference type="InterPro" id="IPR005139">
    <property type="entry name" value="PCRF"/>
</dbReference>
<dbReference type="GO" id="GO:0005737">
    <property type="term" value="C:cytoplasm"/>
    <property type="evidence" value="ECO:0007669"/>
    <property type="project" value="UniProtKB-ARBA"/>
</dbReference>
<proteinExistence type="inferred from homology"/>
<evidence type="ECO:0000256" key="2">
    <source>
        <dbReference type="ARBA" id="ARBA00022481"/>
    </source>
</evidence>
<dbReference type="PANTHER" id="PTHR43804:SF7">
    <property type="entry name" value="LD18447P"/>
    <property type="match status" value="1"/>
</dbReference>
<dbReference type="Proteomes" id="UP000663879">
    <property type="component" value="Unassembled WGS sequence"/>
</dbReference>
<dbReference type="Gene3D" id="3.30.160.20">
    <property type="match status" value="1"/>
</dbReference>
<evidence type="ECO:0000313" key="6">
    <source>
        <dbReference type="EMBL" id="CAF0740156.1"/>
    </source>
</evidence>
<dbReference type="InterPro" id="IPR050057">
    <property type="entry name" value="Prokaryotic/Mito_RF"/>
</dbReference>
<keyword evidence="2" id="KW-0488">Methylation</keyword>
<dbReference type="InterPro" id="IPR045853">
    <property type="entry name" value="Pep_chain_release_fac_I_sf"/>
</dbReference>
<dbReference type="OrthoDB" id="2019491at2759"/>
<dbReference type="AlphaFoldDB" id="A0A813NLZ8"/>
<protein>
    <recommendedName>
        <fullName evidence="5">Peptide chain release factor domain-containing protein</fullName>
    </recommendedName>
</protein>
<keyword evidence="7" id="KW-1185">Reference proteome</keyword>
<accession>A0A813NLZ8</accession>
<keyword evidence="4" id="KW-0175">Coiled coil</keyword>
<gene>
    <name evidence="6" type="ORF">OXX778_LOCUS3348</name>
</gene>
<name>A0A813NLZ8_9BILA</name>
<dbReference type="Gene3D" id="6.10.140.1950">
    <property type="match status" value="1"/>
</dbReference>
<dbReference type="PANTHER" id="PTHR43804">
    <property type="entry name" value="LD18447P"/>
    <property type="match status" value="1"/>
</dbReference>
<evidence type="ECO:0000313" key="7">
    <source>
        <dbReference type="Proteomes" id="UP000663879"/>
    </source>
</evidence>
<keyword evidence="3" id="KW-0648">Protein biosynthesis</keyword>
<evidence type="ECO:0000256" key="1">
    <source>
        <dbReference type="ARBA" id="ARBA00010835"/>
    </source>
</evidence>
<dbReference type="EMBL" id="CAJNOC010000292">
    <property type="protein sequence ID" value="CAF0740156.1"/>
    <property type="molecule type" value="Genomic_DNA"/>
</dbReference>
<feature type="domain" description="Peptide chain release factor" evidence="5">
    <location>
        <begin position="130"/>
        <end position="246"/>
    </location>
</feature>
<dbReference type="InterPro" id="IPR000352">
    <property type="entry name" value="Pep_chain_release_fac_I"/>
</dbReference>
<reference evidence="6" key="1">
    <citation type="submission" date="2021-02" db="EMBL/GenBank/DDBJ databases">
        <authorList>
            <person name="Nowell W R."/>
        </authorList>
    </citation>
    <scope>NUCLEOTIDE SEQUENCE</scope>
    <source>
        <strain evidence="6">Ploen Becks lab</strain>
    </source>
</reference>
<dbReference type="SMART" id="SM00937">
    <property type="entry name" value="PCRF"/>
    <property type="match status" value="1"/>
</dbReference>
<sequence length="437" mass="50983">MYAKSILLSLIKNNSLNYKLSRQLLTQTYQKIKPYNKSANCVFEINFIQKRTYLLETTTKKLLNAYNESEEYVKTLTKEKITLTEMLNKENESNDSNKQGQFQRLNYLNNVSSLYDTIITKSNEYLELKEMLKEESDEMAKMIQNDLLRLEEEIFEAKKEIIKLLIPEETEDKEDALIELSAGVGGQESRIFCSELFEMYKSYANSRNWSFTPIKVYHDVTEWGELMRQAHIEVSGSDVFKYFKFESGVHRVQRVPKTESKGRIHTSTVGVVVSPKPSKIQIEINPKDLKIETKTSGGPGGQHANKTESAVRILHIPTGIVIYNDEERQMHQNRARGLENLKQKLYQKAYEDQLNKRQSNRKMQIGSSSRSERIRTYNFIQDRITDHRLDENFTGIQRFLSGETLVNMIESLRVEQQIELLNEILEKFNNLNKNTKK</sequence>
<evidence type="ECO:0000259" key="5">
    <source>
        <dbReference type="SMART" id="SM00937"/>
    </source>
</evidence>
<dbReference type="SUPFAM" id="SSF75620">
    <property type="entry name" value="Release factor"/>
    <property type="match status" value="1"/>
</dbReference>
<comment type="caution">
    <text evidence="6">The sequence shown here is derived from an EMBL/GenBank/DDBJ whole genome shotgun (WGS) entry which is preliminary data.</text>
</comment>
<dbReference type="Pfam" id="PF03462">
    <property type="entry name" value="PCRF"/>
    <property type="match status" value="1"/>
</dbReference>
<organism evidence="6 7">
    <name type="scientific">Brachionus calyciflorus</name>
    <dbReference type="NCBI Taxonomy" id="104777"/>
    <lineage>
        <taxon>Eukaryota</taxon>
        <taxon>Metazoa</taxon>
        <taxon>Spiralia</taxon>
        <taxon>Gnathifera</taxon>
        <taxon>Rotifera</taxon>
        <taxon>Eurotatoria</taxon>
        <taxon>Monogononta</taxon>
        <taxon>Pseudotrocha</taxon>
        <taxon>Ploima</taxon>
        <taxon>Brachionidae</taxon>
        <taxon>Brachionus</taxon>
    </lineage>
</organism>